<evidence type="ECO:0000313" key="2">
    <source>
        <dbReference type="Proteomes" id="UP000198211"/>
    </source>
</evidence>
<keyword evidence="2" id="KW-1185">Reference proteome</keyword>
<dbReference type="EMBL" id="NBNE01003435">
    <property type="protein sequence ID" value="OWZ07698.1"/>
    <property type="molecule type" value="Genomic_DNA"/>
</dbReference>
<organism evidence="1 2">
    <name type="scientific">Phytophthora megakarya</name>
    <dbReference type="NCBI Taxonomy" id="4795"/>
    <lineage>
        <taxon>Eukaryota</taxon>
        <taxon>Sar</taxon>
        <taxon>Stramenopiles</taxon>
        <taxon>Oomycota</taxon>
        <taxon>Peronosporomycetes</taxon>
        <taxon>Peronosporales</taxon>
        <taxon>Peronosporaceae</taxon>
        <taxon>Phytophthora</taxon>
    </lineage>
</organism>
<dbReference type="Proteomes" id="UP000198211">
    <property type="component" value="Unassembled WGS sequence"/>
</dbReference>
<evidence type="ECO:0000313" key="1">
    <source>
        <dbReference type="EMBL" id="OWZ07698.1"/>
    </source>
</evidence>
<protein>
    <submittedName>
        <fullName evidence="1">Uncharacterized protein</fullName>
    </submittedName>
</protein>
<proteinExistence type="predicted"/>
<comment type="caution">
    <text evidence="1">The sequence shown here is derived from an EMBL/GenBank/DDBJ whole genome shotgun (WGS) entry which is preliminary data.</text>
</comment>
<name>A0A225VS17_9STRA</name>
<accession>A0A225VS17</accession>
<sequence>VHKAMRGFPSGVAAMIVRDLYDMHFARTQEAFVQVRNASLLRWISDPSLVAFARYMNGQWLSGRFSCWQAYVTFNATLKRDYTLRRRLKMGALLRELSSCCGAASETEKPFHIRALAAETLVWRAADMRRGGLLSLSEWHEFEPACAGACQVVSYQ</sequence>
<reference evidence="2" key="1">
    <citation type="submission" date="2017-03" db="EMBL/GenBank/DDBJ databases">
        <title>Phytopthora megakarya and P. palmivora, two closely related causual agents of cacao black pod achieved similar genome size and gene model numbers by different mechanisms.</title>
        <authorList>
            <person name="Ali S."/>
            <person name="Shao J."/>
            <person name="Larry D.J."/>
            <person name="Kronmiller B."/>
            <person name="Shen D."/>
            <person name="Strem M.D."/>
            <person name="Melnick R.L."/>
            <person name="Guiltinan M.J."/>
            <person name="Tyler B.M."/>
            <person name="Meinhardt L.W."/>
            <person name="Bailey B.A."/>
        </authorList>
    </citation>
    <scope>NUCLEOTIDE SEQUENCE [LARGE SCALE GENOMIC DNA]</scope>
    <source>
        <strain evidence="2">zdho120</strain>
    </source>
</reference>
<gene>
    <name evidence="1" type="ORF">PHMEG_00019878</name>
</gene>
<dbReference type="AlphaFoldDB" id="A0A225VS17"/>
<feature type="non-terminal residue" evidence="1">
    <location>
        <position position="1"/>
    </location>
</feature>
<dbReference type="OrthoDB" id="128946at2759"/>